<dbReference type="Proteomes" id="UP001418222">
    <property type="component" value="Unassembled WGS sequence"/>
</dbReference>
<evidence type="ECO:0000256" key="1">
    <source>
        <dbReference type="ARBA" id="ARBA00010016"/>
    </source>
</evidence>
<feature type="compositionally biased region" description="Pro residues" evidence="2">
    <location>
        <begin position="261"/>
        <end position="270"/>
    </location>
</feature>
<dbReference type="AlphaFoldDB" id="A0AAP0FZ27"/>
<dbReference type="InterPro" id="IPR007573">
    <property type="entry name" value="QWRF"/>
</dbReference>
<comment type="caution">
    <text evidence="3">The sequence shown here is derived from an EMBL/GenBank/DDBJ whole genome shotgun (WGS) entry which is preliminary data.</text>
</comment>
<feature type="compositionally biased region" description="Low complexity" evidence="2">
    <location>
        <begin position="274"/>
        <end position="358"/>
    </location>
</feature>
<proteinExistence type="inferred from homology"/>
<feature type="compositionally biased region" description="Basic and acidic residues" evidence="2">
    <location>
        <begin position="368"/>
        <end position="404"/>
    </location>
</feature>
<comment type="similarity">
    <text evidence="1">Belongs to the QWRF family.</text>
</comment>
<dbReference type="EMBL" id="JBBWWQ010000016">
    <property type="protein sequence ID" value="KAK8926056.1"/>
    <property type="molecule type" value="Genomic_DNA"/>
</dbReference>
<gene>
    <name evidence="3" type="ORF">KSP39_PZI019045</name>
</gene>
<evidence type="ECO:0000313" key="3">
    <source>
        <dbReference type="EMBL" id="KAK8926056.1"/>
    </source>
</evidence>
<keyword evidence="4" id="KW-1185">Reference proteome</keyword>
<dbReference type="Pfam" id="PF04484">
    <property type="entry name" value="QWRF"/>
    <property type="match status" value="1"/>
</dbReference>
<reference evidence="3 4" key="1">
    <citation type="journal article" date="2022" name="Nat. Plants">
        <title>Genomes of leafy and leafless Platanthera orchids illuminate the evolution of mycoheterotrophy.</title>
        <authorList>
            <person name="Li M.H."/>
            <person name="Liu K.W."/>
            <person name="Li Z."/>
            <person name="Lu H.C."/>
            <person name="Ye Q.L."/>
            <person name="Zhang D."/>
            <person name="Wang J.Y."/>
            <person name="Li Y.F."/>
            <person name="Zhong Z.M."/>
            <person name="Liu X."/>
            <person name="Yu X."/>
            <person name="Liu D.K."/>
            <person name="Tu X.D."/>
            <person name="Liu B."/>
            <person name="Hao Y."/>
            <person name="Liao X.Y."/>
            <person name="Jiang Y.T."/>
            <person name="Sun W.H."/>
            <person name="Chen J."/>
            <person name="Chen Y.Q."/>
            <person name="Ai Y."/>
            <person name="Zhai J.W."/>
            <person name="Wu S.S."/>
            <person name="Zhou Z."/>
            <person name="Hsiao Y.Y."/>
            <person name="Wu W.L."/>
            <person name="Chen Y.Y."/>
            <person name="Lin Y.F."/>
            <person name="Hsu J.L."/>
            <person name="Li C.Y."/>
            <person name="Wang Z.W."/>
            <person name="Zhao X."/>
            <person name="Zhong W.Y."/>
            <person name="Ma X.K."/>
            <person name="Ma L."/>
            <person name="Huang J."/>
            <person name="Chen G.Z."/>
            <person name="Huang M.Z."/>
            <person name="Huang L."/>
            <person name="Peng D.H."/>
            <person name="Luo Y.B."/>
            <person name="Zou S.Q."/>
            <person name="Chen S.P."/>
            <person name="Lan S."/>
            <person name="Tsai W.C."/>
            <person name="Van de Peer Y."/>
            <person name="Liu Z.J."/>
        </authorList>
    </citation>
    <scope>NUCLEOTIDE SEQUENCE [LARGE SCALE GENOMIC DNA]</scope>
    <source>
        <strain evidence="3">Lor287</strain>
    </source>
</reference>
<dbReference type="GO" id="GO:0005880">
    <property type="term" value="C:nuclear microtubule"/>
    <property type="evidence" value="ECO:0007669"/>
    <property type="project" value="TreeGrafter"/>
</dbReference>
<dbReference type="GO" id="GO:0051225">
    <property type="term" value="P:spindle assembly"/>
    <property type="evidence" value="ECO:0007669"/>
    <property type="project" value="TreeGrafter"/>
</dbReference>
<feature type="region of interest" description="Disordered" evidence="2">
    <location>
        <begin position="30"/>
        <end position="50"/>
    </location>
</feature>
<dbReference type="PANTHER" id="PTHR31807">
    <property type="entry name" value="AUGMIN FAMILY MEMBER"/>
    <property type="match status" value="1"/>
</dbReference>
<feature type="region of interest" description="Disordered" evidence="2">
    <location>
        <begin position="257"/>
        <end position="404"/>
    </location>
</feature>
<evidence type="ECO:0000313" key="4">
    <source>
        <dbReference type="Proteomes" id="UP001418222"/>
    </source>
</evidence>
<dbReference type="GO" id="GO:0005737">
    <property type="term" value="C:cytoplasm"/>
    <property type="evidence" value="ECO:0007669"/>
    <property type="project" value="TreeGrafter"/>
</dbReference>
<accession>A0AAP0FZ27</accession>
<protein>
    <submittedName>
        <fullName evidence="3">Uncharacterized protein</fullName>
    </submittedName>
</protein>
<evidence type="ECO:0000256" key="2">
    <source>
        <dbReference type="SAM" id="MobiDB-lite"/>
    </source>
</evidence>
<dbReference type="GO" id="GO:0008017">
    <property type="term" value="F:microtubule binding"/>
    <property type="evidence" value="ECO:0007669"/>
    <property type="project" value="TreeGrafter"/>
</dbReference>
<sequence>MTSFRTSSRRPAEPNKLTCKFEANLLQKSTNSKTVSKAERNSSTRGRSGLHLKRVEKGSKDVDALNLLHIQYLQWRFVNARERAATEARVTIMERSLFEAYTKIEKLRDSVIEKRMELEKLIRLKKLSSIIYLEMPHLEEWALANEEYTAILPDMLNAVNDVSNKLPVIGAVRYDVRELHLVIHSVTTVDAKNASARSRVEHVRSGKASKRGTKGGWLLEKEAAEAAWFDLSDRQAAQTAEEVARWQCRRIGNCIRRLCCPGPPGSPPSGRPGGRSPRVGRPGGWSPPAGRPGGRSPPAGRPGGRSPPAGRPGGRSPPAGRPGGRSPPAGRPGGRSPPAGRPGGRSPPAGRPGGRSPPAGRPGGRSPPAEHRHLLGDPEASRHLLGDPEAGRHLLGDPKAGRHLLGDPKAGRHLLGDLEAGLHLLGDLEAARHLLGDLEAGRHLLGDLEACLQLLGDLEAGLHLLGDLEACRHLMGDLEAGLHVLGYLEAGLHVLGYLEAGRDLLGDLEAGRHVLDYLEAGRDLLGDLEAGRHLLGDLEASRHLIGDLEAGRHLMGDLEAGRHLLGDLEVVLQLLGDLERVSAPAEEDDIAWIQLLSLGDNAVRNSVRAASCKAGREPPG</sequence>
<organism evidence="3 4">
    <name type="scientific">Platanthera zijinensis</name>
    <dbReference type="NCBI Taxonomy" id="2320716"/>
    <lineage>
        <taxon>Eukaryota</taxon>
        <taxon>Viridiplantae</taxon>
        <taxon>Streptophyta</taxon>
        <taxon>Embryophyta</taxon>
        <taxon>Tracheophyta</taxon>
        <taxon>Spermatophyta</taxon>
        <taxon>Magnoliopsida</taxon>
        <taxon>Liliopsida</taxon>
        <taxon>Asparagales</taxon>
        <taxon>Orchidaceae</taxon>
        <taxon>Orchidoideae</taxon>
        <taxon>Orchideae</taxon>
        <taxon>Orchidinae</taxon>
        <taxon>Platanthera</taxon>
    </lineage>
</organism>
<dbReference type="PANTHER" id="PTHR31807:SF6">
    <property type="entry name" value="PROTEIN ENDOSPERM DEFECTIVE 1-RELATED"/>
    <property type="match status" value="1"/>
</dbReference>
<name>A0AAP0FZ27_9ASPA</name>